<evidence type="ECO:0000313" key="9">
    <source>
        <dbReference type="Proteomes" id="UP000829291"/>
    </source>
</evidence>
<evidence type="ECO:0000259" key="8">
    <source>
        <dbReference type="PROSITE" id="PS51323"/>
    </source>
</evidence>
<keyword evidence="4" id="KW-0812">Transmembrane</keyword>
<dbReference type="Pfam" id="PF00093">
    <property type="entry name" value="VWC"/>
    <property type="match status" value="2"/>
</dbReference>
<evidence type="ECO:0000256" key="1">
    <source>
        <dbReference type="ARBA" id="ARBA00022729"/>
    </source>
</evidence>
<dbReference type="SMART" id="SM00214">
    <property type="entry name" value="VWC"/>
    <property type="match status" value="2"/>
</dbReference>
<sequence>MRVPLVLLGGIVVLSVAVARALSCVCSPLECDSLTEEDCPGGLTWDPCKCCRVCARVEGEPCGGLFGFSGSCSEGLQCVITTLLDHAREVDEGTCTKIPGRWRRHCPHGPKMSRPGCNLVGEGLTRGGNSGTRNAGGSDVGSGKCICGPSVPWCPGEPEPYTYRTRHECKLNLAAKLANDNLFNAAPVAEMQVTTSAINVEPCPDDSILSEDGVCTCVSPCPPGKCDTGLHPVQILPGGPEKPGNCCPLYKCVHLGVSWDEPEEANQGGCIDNSGVPRQAGDRWQEGPCTSCKCDEGLAACQALMCKNCENATPPEAGECCPRCPAQGNATGTEPVKCVPLMNCELDCKVAFAADSSGCPTCECVLEGFAHENEKICPHLSDCTLSCDLANDDGGCPVCACQNGGETSANTVTPMEIENTTGNENNDKNDETSAKKICPALSCDLHCERGLAIDEEGCTICACNPKPGCPMVTCKKDCPMGYKTNKRGCQICRCRLSCVDSQNETHVENSKWSPDSCTTCACDQGGRLSCNKTICSVPCKDSLPPPPGECCRVCPIKEHRDGESAPTGMKGWAHVTVTVVLAALCIGLTIHIVRGRFRGRLSPSKESYPAYSNQYYKCIPVYDTPVHQTEKVVPL</sequence>
<dbReference type="Proteomes" id="UP000829291">
    <property type="component" value="Chromosome 3"/>
</dbReference>
<evidence type="ECO:0000256" key="3">
    <source>
        <dbReference type="ARBA" id="ARBA00023157"/>
    </source>
</evidence>
<dbReference type="SUPFAM" id="SSF57603">
    <property type="entry name" value="FnI-like domain"/>
    <property type="match status" value="2"/>
</dbReference>
<keyword evidence="4" id="KW-1133">Transmembrane helix</keyword>
<evidence type="ECO:0000259" key="7">
    <source>
        <dbReference type="PROSITE" id="PS51252"/>
    </source>
</evidence>
<dbReference type="Pfam" id="PF00219">
    <property type="entry name" value="IGFBP"/>
    <property type="match status" value="1"/>
</dbReference>
<reference evidence="10" key="1">
    <citation type="submission" date="2025-08" db="UniProtKB">
        <authorList>
            <consortium name="RefSeq"/>
        </authorList>
    </citation>
    <scope>IDENTIFICATION</scope>
    <source>
        <tissue evidence="10">Thorax and Abdomen</tissue>
    </source>
</reference>
<feature type="signal peptide" evidence="5">
    <location>
        <begin position="1"/>
        <end position="21"/>
    </location>
</feature>
<feature type="chain" id="PRO_5046450905" evidence="5">
    <location>
        <begin position="22"/>
        <end position="635"/>
    </location>
</feature>
<dbReference type="InterPro" id="IPR004094">
    <property type="entry name" value="Antistasin-like"/>
</dbReference>
<proteinExistence type="predicted"/>
<dbReference type="InterPro" id="IPR052624">
    <property type="entry name" value="CRIM1"/>
</dbReference>
<dbReference type="PROSITE" id="PS51323">
    <property type="entry name" value="IGFBP_N_2"/>
    <property type="match status" value="1"/>
</dbReference>
<dbReference type="InterPro" id="IPR000867">
    <property type="entry name" value="IGFBP-like"/>
</dbReference>
<dbReference type="Gene3D" id="6.20.200.20">
    <property type="match status" value="1"/>
</dbReference>
<dbReference type="GeneID" id="107223388"/>
<evidence type="ECO:0000256" key="2">
    <source>
        <dbReference type="ARBA" id="ARBA00022737"/>
    </source>
</evidence>
<dbReference type="Pfam" id="PF02822">
    <property type="entry name" value="Antistasin"/>
    <property type="match status" value="3"/>
</dbReference>
<dbReference type="InterPro" id="IPR009030">
    <property type="entry name" value="Growth_fac_rcpt_cys_sf"/>
</dbReference>
<feature type="domain" description="Antistasin-like" evidence="7">
    <location>
        <begin position="469"/>
        <end position="494"/>
    </location>
</feature>
<evidence type="ECO:0000313" key="10">
    <source>
        <dbReference type="RefSeq" id="XP_046589418.1"/>
    </source>
</evidence>
<evidence type="ECO:0000256" key="5">
    <source>
        <dbReference type="SAM" id="SignalP"/>
    </source>
</evidence>
<feature type="domain" description="VWFC" evidence="6">
    <location>
        <begin position="268"/>
        <end position="325"/>
    </location>
</feature>
<dbReference type="SMART" id="SM00121">
    <property type="entry name" value="IB"/>
    <property type="match status" value="1"/>
</dbReference>
<dbReference type="SUPFAM" id="SSF57184">
    <property type="entry name" value="Growth factor receptor domain"/>
    <property type="match status" value="1"/>
</dbReference>
<dbReference type="Gene3D" id="2.10.22.10">
    <property type="entry name" value="Antistasin, domain 1"/>
    <property type="match status" value="2"/>
</dbReference>
<dbReference type="PANTHER" id="PTHR46439:SF1">
    <property type="entry name" value="CYSTEINE-RICH MOTOR NEURON 1 PROTEIN"/>
    <property type="match status" value="1"/>
</dbReference>
<name>A0ABM3FN41_NEOLC</name>
<feature type="domain" description="IGFBP N-terminal" evidence="8">
    <location>
        <begin position="20"/>
        <end position="98"/>
    </location>
</feature>
<keyword evidence="9" id="KW-1185">Reference proteome</keyword>
<dbReference type="InterPro" id="IPR011061">
    <property type="entry name" value="Hirudin/antistatin"/>
</dbReference>
<gene>
    <name evidence="10" type="primary">LOC107223388</name>
</gene>
<dbReference type="Gene3D" id="2.10.70.10">
    <property type="entry name" value="Complement Module, domain 1"/>
    <property type="match status" value="1"/>
</dbReference>
<evidence type="ECO:0000256" key="4">
    <source>
        <dbReference type="SAM" id="Phobius"/>
    </source>
</evidence>
<keyword evidence="2" id="KW-0677">Repeat</keyword>
<keyword evidence="4" id="KW-0472">Membrane</keyword>
<dbReference type="PROSITE" id="PS51252">
    <property type="entry name" value="ANTISTASIN"/>
    <property type="match status" value="1"/>
</dbReference>
<accession>A0ABM3FN41</accession>
<keyword evidence="1 5" id="KW-0732">Signal</keyword>
<protein>
    <submittedName>
        <fullName evidence="10">Kielin/chordin-like protein isoform X2</fullName>
    </submittedName>
</protein>
<dbReference type="SUPFAM" id="SSF57262">
    <property type="entry name" value="Leech antihemostatic proteins"/>
    <property type="match status" value="2"/>
</dbReference>
<dbReference type="Gene3D" id="4.10.40.20">
    <property type="match status" value="1"/>
</dbReference>
<dbReference type="PANTHER" id="PTHR46439">
    <property type="entry name" value="CYSTEINE-RICH MOTOR NEURON 1 PROTEIN"/>
    <property type="match status" value="1"/>
</dbReference>
<organism evidence="9 10">
    <name type="scientific">Neodiprion lecontei</name>
    <name type="common">Redheaded pine sawfly</name>
    <dbReference type="NCBI Taxonomy" id="441921"/>
    <lineage>
        <taxon>Eukaryota</taxon>
        <taxon>Metazoa</taxon>
        <taxon>Ecdysozoa</taxon>
        <taxon>Arthropoda</taxon>
        <taxon>Hexapoda</taxon>
        <taxon>Insecta</taxon>
        <taxon>Pterygota</taxon>
        <taxon>Neoptera</taxon>
        <taxon>Endopterygota</taxon>
        <taxon>Hymenoptera</taxon>
        <taxon>Tenthredinoidea</taxon>
        <taxon>Diprionidae</taxon>
        <taxon>Diprioninae</taxon>
        <taxon>Neodiprion</taxon>
    </lineage>
</organism>
<dbReference type="PROSITE" id="PS50184">
    <property type="entry name" value="VWFC_2"/>
    <property type="match status" value="2"/>
</dbReference>
<evidence type="ECO:0000259" key="6">
    <source>
        <dbReference type="PROSITE" id="PS50184"/>
    </source>
</evidence>
<dbReference type="PROSITE" id="PS01208">
    <property type="entry name" value="VWFC_1"/>
    <property type="match status" value="2"/>
</dbReference>
<dbReference type="InterPro" id="IPR001007">
    <property type="entry name" value="VWF_dom"/>
</dbReference>
<dbReference type="RefSeq" id="XP_046589418.1">
    <property type="nucleotide sequence ID" value="XM_046733462.1"/>
</dbReference>
<keyword evidence="3" id="KW-1015">Disulfide bond</keyword>
<feature type="domain" description="VWFC" evidence="6">
    <location>
        <begin position="496"/>
        <end position="555"/>
    </location>
</feature>
<feature type="transmembrane region" description="Helical" evidence="4">
    <location>
        <begin position="572"/>
        <end position="593"/>
    </location>
</feature>